<protein>
    <submittedName>
        <fullName evidence="1">Histidine phosphatase family protein</fullName>
    </submittedName>
</protein>
<evidence type="ECO:0000313" key="1">
    <source>
        <dbReference type="EMBL" id="MDD9328324.1"/>
    </source>
</evidence>
<dbReference type="EMBL" id="CP146598">
    <property type="protein sequence ID" value="WWY03021.1"/>
    <property type="molecule type" value="Genomic_DNA"/>
</dbReference>
<gene>
    <name evidence="1" type="ORF">ORY91_001745</name>
    <name evidence="2" type="ORF">V9W64_10110</name>
</gene>
<proteinExistence type="predicted"/>
<evidence type="ECO:0000313" key="3">
    <source>
        <dbReference type="Proteomes" id="UP001149607"/>
    </source>
</evidence>
<reference evidence="2" key="2">
    <citation type="submission" date="2024-02" db="EMBL/GenBank/DDBJ databases">
        <title>Neisseria leonii sp. nov.</title>
        <authorList>
            <person name="Boutroux M."/>
            <person name="Favre-Rochex S."/>
            <person name="Gorgette O."/>
            <person name="Touak G."/>
            <person name="Muhle E."/>
            <person name="Chesneau O."/>
            <person name="Clermont D."/>
            <person name="Rahi P."/>
        </authorList>
    </citation>
    <scope>NUCLEOTIDE SEQUENCE</scope>
    <source>
        <strain evidence="2">51.81</strain>
    </source>
</reference>
<dbReference type="RefSeq" id="WP_274585418.1">
    <property type="nucleotide sequence ID" value="NZ_CP146598.1"/>
</dbReference>
<dbReference type="CDD" id="cd07067">
    <property type="entry name" value="HP_PGM_like"/>
    <property type="match status" value="1"/>
</dbReference>
<keyword evidence="3" id="KW-1185">Reference proteome</keyword>
<reference evidence="1" key="1">
    <citation type="submission" date="2022-10" db="EMBL/GenBank/DDBJ databases">
        <authorList>
            <person name="Boutroux M."/>
        </authorList>
    </citation>
    <scope>NUCLEOTIDE SEQUENCE</scope>
    <source>
        <strain evidence="1">51.81</strain>
    </source>
</reference>
<dbReference type="EMBL" id="JAPQFL010000005">
    <property type="protein sequence ID" value="MDD9328324.1"/>
    <property type="molecule type" value="Genomic_DNA"/>
</dbReference>
<name>A0A9X4E405_9NEIS</name>
<evidence type="ECO:0000313" key="2">
    <source>
        <dbReference type="EMBL" id="WWY03021.1"/>
    </source>
</evidence>
<organism evidence="1">
    <name type="scientific">Neisseria leonii</name>
    <dbReference type="NCBI Taxonomy" id="2995413"/>
    <lineage>
        <taxon>Bacteria</taxon>
        <taxon>Pseudomonadati</taxon>
        <taxon>Pseudomonadota</taxon>
        <taxon>Betaproteobacteria</taxon>
        <taxon>Neisseriales</taxon>
        <taxon>Neisseriaceae</taxon>
        <taxon>Neisseria</taxon>
    </lineage>
</organism>
<dbReference type="AlphaFoldDB" id="A0A9X4E405"/>
<dbReference type="Proteomes" id="UP001149607">
    <property type="component" value="Chromosome"/>
</dbReference>
<dbReference type="InterPro" id="IPR029033">
    <property type="entry name" value="His_PPase_superfam"/>
</dbReference>
<accession>A0A9X4E405</accession>
<sequence length="155" mass="16876">MNLILWRHAQAEYRDGPDLARLLTAHGHRQAEHTARWLRPLLPDGAEIWVSEAARSQQTAVYLNPEYAVSPLLNPDAAPENIMPLLAAAAEKSTVVIVGHQPWIGALCACLLNGGTPAESWPVKKSGVWWFSVKHTPDGLHAKLKAAMTPAVLGI</sequence>
<dbReference type="Gene3D" id="3.40.50.1240">
    <property type="entry name" value="Phosphoglycerate mutase-like"/>
    <property type="match status" value="1"/>
</dbReference>
<dbReference type="Pfam" id="PF00300">
    <property type="entry name" value="His_Phos_1"/>
    <property type="match status" value="1"/>
</dbReference>
<dbReference type="SUPFAM" id="SSF53254">
    <property type="entry name" value="Phosphoglycerate mutase-like"/>
    <property type="match status" value="1"/>
</dbReference>
<dbReference type="InterPro" id="IPR013078">
    <property type="entry name" value="His_Pase_superF_clade-1"/>
</dbReference>
<dbReference type="SMART" id="SM00855">
    <property type="entry name" value="PGAM"/>
    <property type="match status" value="1"/>
</dbReference>